<dbReference type="EMBL" id="JH431303">
    <property type="status" value="NOT_ANNOTATED_CDS"/>
    <property type="molecule type" value="Genomic_DNA"/>
</dbReference>
<dbReference type="HOGENOM" id="CLU_2187194_0_0_1"/>
<organism evidence="1 2">
    <name type="scientific">Strigamia maritima</name>
    <name type="common">European centipede</name>
    <name type="synonym">Geophilus maritimus</name>
    <dbReference type="NCBI Taxonomy" id="126957"/>
    <lineage>
        <taxon>Eukaryota</taxon>
        <taxon>Metazoa</taxon>
        <taxon>Ecdysozoa</taxon>
        <taxon>Arthropoda</taxon>
        <taxon>Myriapoda</taxon>
        <taxon>Chilopoda</taxon>
        <taxon>Pleurostigmophora</taxon>
        <taxon>Geophilomorpha</taxon>
        <taxon>Linotaeniidae</taxon>
        <taxon>Strigamia</taxon>
    </lineage>
</organism>
<evidence type="ECO:0000313" key="1">
    <source>
        <dbReference type="EnsemblMetazoa" id="SMAR003226-PA"/>
    </source>
</evidence>
<reference evidence="1" key="2">
    <citation type="submission" date="2015-02" db="UniProtKB">
        <authorList>
            <consortium name="EnsemblMetazoa"/>
        </authorList>
    </citation>
    <scope>IDENTIFICATION</scope>
</reference>
<reference evidence="2" key="1">
    <citation type="submission" date="2011-05" db="EMBL/GenBank/DDBJ databases">
        <authorList>
            <person name="Richards S.R."/>
            <person name="Qu J."/>
            <person name="Jiang H."/>
            <person name="Jhangiani S.N."/>
            <person name="Agravi P."/>
            <person name="Goodspeed R."/>
            <person name="Gross S."/>
            <person name="Mandapat C."/>
            <person name="Jackson L."/>
            <person name="Mathew T."/>
            <person name="Pu L."/>
            <person name="Thornton R."/>
            <person name="Saada N."/>
            <person name="Wilczek-Boney K.B."/>
            <person name="Lee S."/>
            <person name="Kovar C."/>
            <person name="Wu Y."/>
            <person name="Scherer S.E."/>
            <person name="Worley K.C."/>
            <person name="Muzny D.M."/>
            <person name="Gibbs R."/>
        </authorList>
    </citation>
    <scope>NUCLEOTIDE SEQUENCE</scope>
    <source>
        <strain evidence="2">Brora</strain>
    </source>
</reference>
<keyword evidence="2" id="KW-1185">Reference proteome</keyword>
<sequence>MLSSLNEEYFPNIDRKGHLKIVLQNTPYLDTLVCLSGDILTDNLLLKIIQDQENTLPNWNTLQFLDCGIVDTSASRWIKDQIVKILLTVRREANWMEALKYVPTRQLKY</sequence>
<dbReference type="AlphaFoldDB" id="T1IQB5"/>
<proteinExistence type="predicted"/>
<protein>
    <submittedName>
        <fullName evidence="1">Uncharacterized protein</fullName>
    </submittedName>
</protein>
<accession>T1IQB5</accession>
<dbReference type="Proteomes" id="UP000014500">
    <property type="component" value="Unassembled WGS sequence"/>
</dbReference>
<evidence type="ECO:0000313" key="2">
    <source>
        <dbReference type="Proteomes" id="UP000014500"/>
    </source>
</evidence>
<name>T1IQB5_STRMM</name>
<dbReference type="EnsemblMetazoa" id="SMAR003226-RA">
    <property type="protein sequence ID" value="SMAR003226-PA"/>
    <property type="gene ID" value="SMAR003226"/>
</dbReference>